<reference evidence="1 2" key="1">
    <citation type="submission" date="2024-08" db="EMBL/GenBank/DDBJ databases">
        <title>Insights into the chromosomal genome structure of Flemingia macrophylla.</title>
        <authorList>
            <person name="Ding Y."/>
            <person name="Zhao Y."/>
            <person name="Bi W."/>
            <person name="Wu M."/>
            <person name="Zhao G."/>
            <person name="Gong Y."/>
            <person name="Li W."/>
            <person name="Zhang P."/>
        </authorList>
    </citation>
    <scope>NUCLEOTIDE SEQUENCE [LARGE SCALE GENOMIC DNA]</scope>
    <source>
        <strain evidence="1">DYQJB</strain>
        <tissue evidence="1">Leaf</tissue>
    </source>
</reference>
<accession>A0ABD1N7Y3</accession>
<dbReference type="AlphaFoldDB" id="A0ABD1N7Y3"/>
<proteinExistence type="predicted"/>
<keyword evidence="2" id="KW-1185">Reference proteome</keyword>
<name>A0ABD1N7Y3_9FABA</name>
<sequence>MLEGRLVRLEEQVQILEELSRKTTIGMNSEDIFEMEVHEETDLKIEMDDNIVGQMEMSTLYSRLRDNPRKRVESLVTRTPWVTYSRRKKMKINVN</sequence>
<gene>
    <name evidence="1" type="ORF">Fmac_005028</name>
</gene>
<evidence type="ECO:0000313" key="2">
    <source>
        <dbReference type="Proteomes" id="UP001603857"/>
    </source>
</evidence>
<dbReference type="EMBL" id="JBGMDY010000002">
    <property type="protein sequence ID" value="KAL2343743.1"/>
    <property type="molecule type" value="Genomic_DNA"/>
</dbReference>
<evidence type="ECO:0000313" key="1">
    <source>
        <dbReference type="EMBL" id="KAL2343743.1"/>
    </source>
</evidence>
<comment type="caution">
    <text evidence="1">The sequence shown here is derived from an EMBL/GenBank/DDBJ whole genome shotgun (WGS) entry which is preliminary data.</text>
</comment>
<dbReference type="Proteomes" id="UP001603857">
    <property type="component" value="Unassembled WGS sequence"/>
</dbReference>
<protein>
    <submittedName>
        <fullName evidence="1">Uncharacterized protein</fullName>
    </submittedName>
</protein>
<organism evidence="1 2">
    <name type="scientific">Flemingia macrophylla</name>
    <dbReference type="NCBI Taxonomy" id="520843"/>
    <lineage>
        <taxon>Eukaryota</taxon>
        <taxon>Viridiplantae</taxon>
        <taxon>Streptophyta</taxon>
        <taxon>Embryophyta</taxon>
        <taxon>Tracheophyta</taxon>
        <taxon>Spermatophyta</taxon>
        <taxon>Magnoliopsida</taxon>
        <taxon>eudicotyledons</taxon>
        <taxon>Gunneridae</taxon>
        <taxon>Pentapetalae</taxon>
        <taxon>rosids</taxon>
        <taxon>fabids</taxon>
        <taxon>Fabales</taxon>
        <taxon>Fabaceae</taxon>
        <taxon>Papilionoideae</taxon>
        <taxon>50 kb inversion clade</taxon>
        <taxon>NPAAA clade</taxon>
        <taxon>indigoferoid/millettioid clade</taxon>
        <taxon>Phaseoleae</taxon>
        <taxon>Flemingia</taxon>
    </lineage>
</organism>